<dbReference type="HOGENOM" id="CLU_032731_1_0_1"/>
<feature type="transmembrane region" description="Helical" evidence="8">
    <location>
        <begin position="140"/>
        <end position="162"/>
    </location>
</feature>
<accession>A0A0C3C3Z4</accession>
<evidence type="ECO:0000256" key="8">
    <source>
        <dbReference type="SAM" id="Phobius"/>
    </source>
</evidence>
<dbReference type="STRING" id="686832.A0A0C3C3Z4"/>
<feature type="transmembrane region" description="Helical" evidence="8">
    <location>
        <begin position="187"/>
        <end position="214"/>
    </location>
</feature>
<dbReference type="PANTHER" id="PTHR31595:SF57">
    <property type="entry name" value="OS04G0481900 PROTEIN"/>
    <property type="match status" value="1"/>
</dbReference>
<evidence type="ECO:0000256" key="1">
    <source>
        <dbReference type="ARBA" id="ARBA00004141"/>
    </source>
</evidence>
<dbReference type="GO" id="GO:0016020">
    <property type="term" value="C:membrane"/>
    <property type="evidence" value="ECO:0007669"/>
    <property type="project" value="UniProtKB-SubCell"/>
</dbReference>
<dbReference type="OrthoDB" id="1077582at2759"/>
<reference evidence="11" key="2">
    <citation type="submission" date="2015-01" db="EMBL/GenBank/DDBJ databases">
        <title>Evolutionary Origins and Diversification of the Mycorrhizal Mutualists.</title>
        <authorList>
            <consortium name="DOE Joint Genome Institute"/>
            <consortium name="Mycorrhizal Genomics Consortium"/>
            <person name="Kohler A."/>
            <person name="Kuo A."/>
            <person name="Nagy L.G."/>
            <person name="Floudas D."/>
            <person name="Copeland A."/>
            <person name="Barry K.W."/>
            <person name="Cichocki N."/>
            <person name="Veneault-Fourrey C."/>
            <person name="LaButti K."/>
            <person name="Lindquist E.A."/>
            <person name="Lipzen A."/>
            <person name="Lundell T."/>
            <person name="Morin E."/>
            <person name="Murat C."/>
            <person name="Riley R."/>
            <person name="Ohm R."/>
            <person name="Sun H."/>
            <person name="Tunlid A."/>
            <person name="Henrissat B."/>
            <person name="Grigoriev I.V."/>
            <person name="Hibbett D.S."/>
            <person name="Martin F."/>
        </authorList>
    </citation>
    <scope>NUCLEOTIDE SEQUENCE [LARGE SCALE GENOMIC DNA]</scope>
    <source>
        <strain evidence="11">h7</strain>
    </source>
</reference>
<evidence type="ECO:0000256" key="6">
    <source>
        <dbReference type="ARBA" id="ARBA00022989"/>
    </source>
</evidence>
<comment type="pathway">
    <text evidence="2">Secondary metabolite biosynthesis.</text>
</comment>
<evidence type="ECO:0000313" key="11">
    <source>
        <dbReference type="Proteomes" id="UP000053424"/>
    </source>
</evidence>
<keyword evidence="4" id="KW-0808">Transferase</keyword>
<feature type="transmembrane region" description="Helical" evidence="8">
    <location>
        <begin position="35"/>
        <end position="54"/>
    </location>
</feature>
<evidence type="ECO:0000259" key="9">
    <source>
        <dbReference type="Pfam" id="PF13813"/>
    </source>
</evidence>
<comment type="subcellular location">
    <subcellularLocation>
        <location evidence="1">Membrane</location>
        <topology evidence="1">Multi-pass membrane protein</topology>
    </subcellularLocation>
</comment>
<feature type="transmembrane region" description="Helical" evidence="8">
    <location>
        <begin position="269"/>
        <end position="290"/>
    </location>
</feature>
<dbReference type="GO" id="GO:0008374">
    <property type="term" value="F:O-acyltransferase activity"/>
    <property type="evidence" value="ECO:0007669"/>
    <property type="project" value="InterPro"/>
</dbReference>
<keyword evidence="5 8" id="KW-0812">Transmembrane</keyword>
<feature type="transmembrane region" description="Helical" evidence="8">
    <location>
        <begin position="302"/>
        <end position="321"/>
    </location>
</feature>
<feature type="domain" description="Wax synthase" evidence="9">
    <location>
        <begin position="219"/>
        <end position="304"/>
    </location>
</feature>
<feature type="transmembrane region" description="Helical" evidence="8">
    <location>
        <begin position="61"/>
        <end position="80"/>
    </location>
</feature>
<dbReference type="EMBL" id="KN831787">
    <property type="protein sequence ID" value="KIM39004.1"/>
    <property type="molecule type" value="Genomic_DNA"/>
</dbReference>
<evidence type="ECO:0000256" key="4">
    <source>
        <dbReference type="ARBA" id="ARBA00022679"/>
    </source>
</evidence>
<dbReference type="InterPro" id="IPR044851">
    <property type="entry name" value="Wax_synthase"/>
</dbReference>
<gene>
    <name evidence="10" type="ORF">M413DRAFT_419386</name>
</gene>
<dbReference type="GO" id="GO:0006629">
    <property type="term" value="P:lipid metabolic process"/>
    <property type="evidence" value="ECO:0007669"/>
    <property type="project" value="InterPro"/>
</dbReference>
<dbReference type="AlphaFoldDB" id="A0A0C3C3Z4"/>
<feature type="transmembrane region" description="Helical" evidence="8">
    <location>
        <begin position="12"/>
        <end position="29"/>
    </location>
</feature>
<sequence>MRGKHDLHPSYFGLCQLILLFALIHGGQPNARCNWIFFVAIFILYSYSVLFCASDSGGADFALITSLLHLIPTASDYILLRNHQPELRKIGQKKPSSEMTFAERFVWAVSLITTARGLGWAHEPKGQVIPPRPTASRRKFIASQFLWIIFYYIIFDTAGIHIQQNPCFKKGGPSLTAFGLWWRATGWAYIILLYSTMSGVHIMMSIVSVAIRLYEPGDWPHMFGSPLTAYTVRKCWGRVWHQTHRKTFTTHSNFLASALRLPKGTFTTYFKLFTSFFISGILHAGADYALHQNFTQGTSIQFFALQAVGITFEDAVIAIGCRLGYKQSKAFKLIGFIWVFAWFTFCLPIWLDPQVHAGTIDEPRVSLIRMLFEKSLARFSEIA</sequence>
<evidence type="ECO:0000256" key="7">
    <source>
        <dbReference type="ARBA" id="ARBA00023136"/>
    </source>
</evidence>
<reference evidence="10 11" key="1">
    <citation type="submission" date="2014-04" db="EMBL/GenBank/DDBJ databases">
        <authorList>
            <consortium name="DOE Joint Genome Institute"/>
            <person name="Kuo A."/>
            <person name="Gay G."/>
            <person name="Dore J."/>
            <person name="Kohler A."/>
            <person name="Nagy L.G."/>
            <person name="Floudas D."/>
            <person name="Copeland A."/>
            <person name="Barry K.W."/>
            <person name="Cichocki N."/>
            <person name="Veneault-Fourrey C."/>
            <person name="LaButti K."/>
            <person name="Lindquist E.A."/>
            <person name="Lipzen A."/>
            <person name="Lundell T."/>
            <person name="Morin E."/>
            <person name="Murat C."/>
            <person name="Sun H."/>
            <person name="Tunlid A."/>
            <person name="Henrissat B."/>
            <person name="Grigoriev I.V."/>
            <person name="Hibbett D.S."/>
            <person name="Martin F."/>
            <person name="Nordberg H.P."/>
            <person name="Cantor M.N."/>
            <person name="Hua S.X."/>
        </authorList>
    </citation>
    <scope>NUCLEOTIDE SEQUENCE [LARGE SCALE GENOMIC DNA]</scope>
    <source>
        <strain evidence="11">h7</strain>
    </source>
</reference>
<keyword evidence="7 8" id="KW-0472">Membrane</keyword>
<name>A0A0C3C3Z4_HEBCY</name>
<evidence type="ECO:0000313" key="10">
    <source>
        <dbReference type="EMBL" id="KIM39004.1"/>
    </source>
</evidence>
<organism evidence="10 11">
    <name type="scientific">Hebeloma cylindrosporum</name>
    <dbReference type="NCBI Taxonomy" id="76867"/>
    <lineage>
        <taxon>Eukaryota</taxon>
        <taxon>Fungi</taxon>
        <taxon>Dikarya</taxon>
        <taxon>Basidiomycota</taxon>
        <taxon>Agaricomycotina</taxon>
        <taxon>Agaricomycetes</taxon>
        <taxon>Agaricomycetidae</taxon>
        <taxon>Agaricales</taxon>
        <taxon>Agaricineae</taxon>
        <taxon>Hymenogastraceae</taxon>
        <taxon>Hebeloma</taxon>
    </lineage>
</organism>
<dbReference type="Proteomes" id="UP000053424">
    <property type="component" value="Unassembled WGS sequence"/>
</dbReference>
<comment type="similarity">
    <text evidence="3">Belongs to the wax synthase family.</text>
</comment>
<dbReference type="Pfam" id="PF13813">
    <property type="entry name" value="MBOAT_2"/>
    <property type="match status" value="1"/>
</dbReference>
<proteinExistence type="inferred from homology"/>
<evidence type="ECO:0000256" key="2">
    <source>
        <dbReference type="ARBA" id="ARBA00005179"/>
    </source>
</evidence>
<dbReference type="PANTHER" id="PTHR31595">
    <property type="entry name" value="LONG-CHAIN-ALCOHOL O-FATTY-ACYLTRANSFERASE 3-RELATED"/>
    <property type="match status" value="1"/>
</dbReference>
<evidence type="ECO:0000256" key="3">
    <source>
        <dbReference type="ARBA" id="ARBA00007282"/>
    </source>
</evidence>
<keyword evidence="11" id="KW-1185">Reference proteome</keyword>
<protein>
    <recommendedName>
        <fullName evidence="9">Wax synthase domain-containing protein</fullName>
    </recommendedName>
</protein>
<dbReference type="InterPro" id="IPR032805">
    <property type="entry name" value="Wax_synthase_dom"/>
</dbReference>
<evidence type="ECO:0000256" key="5">
    <source>
        <dbReference type="ARBA" id="ARBA00022692"/>
    </source>
</evidence>
<feature type="transmembrane region" description="Helical" evidence="8">
    <location>
        <begin position="333"/>
        <end position="351"/>
    </location>
</feature>
<keyword evidence="6 8" id="KW-1133">Transmembrane helix</keyword>